<dbReference type="PANTHER" id="PTHR23355:SF9">
    <property type="entry name" value="DIS3-LIKE EXONUCLEASE 2"/>
    <property type="match status" value="1"/>
</dbReference>
<accession>A0A937J6X7</accession>
<evidence type="ECO:0000256" key="3">
    <source>
        <dbReference type="ARBA" id="ARBA00022490"/>
    </source>
</evidence>
<keyword evidence="6" id="KW-0269">Exonuclease</keyword>
<comment type="catalytic activity">
    <reaction evidence="1">
        <text>Exonucleolytic cleavage in the 3'- to 5'-direction to yield nucleoside 5'-phosphates.</text>
        <dbReference type="EC" id="3.1.13.1"/>
    </reaction>
</comment>
<evidence type="ECO:0000256" key="1">
    <source>
        <dbReference type="ARBA" id="ARBA00001849"/>
    </source>
</evidence>
<dbReference type="GO" id="GO:0006402">
    <property type="term" value="P:mRNA catabolic process"/>
    <property type="evidence" value="ECO:0007669"/>
    <property type="project" value="TreeGrafter"/>
</dbReference>
<dbReference type="Gene3D" id="2.40.50.140">
    <property type="entry name" value="Nucleic acid-binding proteins"/>
    <property type="match status" value="1"/>
</dbReference>
<dbReference type="PROSITE" id="PS01175">
    <property type="entry name" value="RIBONUCLEASE_II"/>
    <property type="match status" value="1"/>
</dbReference>
<dbReference type="InterPro" id="IPR003029">
    <property type="entry name" value="S1_domain"/>
</dbReference>
<dbReference type="InterPro" id="IPR012340">
    <property type="entry name" value="NA-bd_OB-fold"/>
</dbReference>
<dbReference type="GO" id="GO:0003723">
    <property type="term" value="F:RNA binding"/>
    <property type="evidence" value="ECO:0007669"/>
    <property type="project" value="UniProtKB-KW"/>
</dbReference>
<evidence type="ECO:0000256" key="6">
    <source>
        <dbReference type="ARBA" id="ARBA00022839"/>
    </source>
</evidence>
<name>A0A937J6X7_9GAMM</name>
<organism evidence="9 10">
    <name type="scientific">SAR86 cluster bacterium</name>
    <dbReference type="NCBI Taxonomy" id="2030880"/>
    <lineage>
        <taxon>Bacteria</taxon>
        <taxon>Pseudomonadati</taxon>
        <taxon>Pseudomonadota</taxon>
        <taxon>Gammaproteobacteria</taxon>
        <taxon>SAR86 cluster</taxon>
    </lineage>
</organism>
<keyword evidence="3" id="KW-0963">Cytoplasm</keyword>
<dbReference type="CDD" id="cd04471">
    <property type="entry name" value="S1_RNase_R"/>
    <property type="match status" value="1"/>
</dbReference>
<dbReference type="GO" id="GO:0008859">
    <property type="term" value="F:exoribonuclease II activity"/>
    <property type="evidence" value="ECO:0007669"/>
    <property type="project" value="UniProtKB-EC"/>
</dbReference>
<evidence type="ECO:0000313" key="9">
    <source>
        <dbReference type="EMBL" id="MBL6902855.1"/>
    </source>
</evidence>
<evidence type="ECO:0000259" key="8">
    <source>
        <dbReference type="PROSITE" id="PS50126"/>
    </source>
</evidence>
<comment type="caution">
    <text evidence="9">The sequence shown here is derived from an EMBL/GenBank/DDBJ whole genome shotgun (WGS) entry which is preliminary data.</text>
</comment>
<gene>
    <name evidence="9" type="ORF">ISR29_01470</name>
</gene>
<dbReference type="EMBL" id="JADHSG010000002">
    <property type="protein sequence ID" value="MBL6902855.1"/>
    <property type="molecule type" value="Genomic_DNA"/>
</dbReference>
<evidence type="ECO:0000256" key="4">
    <source>
        <dbReference type="ARBA" id="ARBA00022722"/>
    </source>
</evidence>
<evidence type="ECO:0000256" key="7">
    <source>
        <dbReference type="ARBA" id="ARBA00022884"/>
    </source>
</evidence>
<dbReference type="PANTHER" id="PTHR23355">
    <property type="entry name" value="RIBONUCLEASE"/>
    <property type="match status" value="1"/>
</dbReference>
<dbReference type="AlphaFoldDB" id="A0A937J6X7"/>
<sequence>MNIQDEAIDQILFENNISNEWSDSVKNELKSVKLSESPGRKNLIHKPFITIDGADAKDFDDAILCEYRGKQTILSVAIADVADLVKSGTALDNEARERGTSIYFPSKVVPMLPEEISNNLCSLVPNEVRNVLVCRIVFSLEGEIEGYEFFEASIRSCLRATYKSIDDLINKEASLPDEIAKSIDALKNLTTVLLGKRKKRSALELDAAEPILELDELGNIKNIKISKRLFSHLMIEESMLAANICAARYMKKHYGFGVYRIHEEPEELKIDALKNFFAAKGLTSKPKKNPLEVITQCLEFSKDHQLKKSLQTLVLQSLKRAEYSTEDIGHFGLQLEQYAHFTSPIRRYPDLMVHRLIKDKLQKNINKPNQEQIELDCCELSDLERQAEKASRTVVQQIICHHLKQFIGDDFNAMITGVTDFGIFAEIDSFYVSGLIHVSDLPGDRYIFDKISGVLKGKRTGRSFRQGQSIRVKINNVLPYERKINLLILKNK</sequence>
<dbReference type="InterPro" id="IPR050180">
    <property type="entry name" value="RNR_Ribonuclease"/>
</dbReference>
<evidence type="ECO:0000256" key="2">
    <source>
        <dbReference type="ARBA" id="ARBA00012163"/>
    </source>
</evidence>
<evidence type="ECO:0000313" key="10">
    <source>
        <dbReference type="Proteomes" id="UP000705230"/>
    </source>
</evidence>
<feature type="domain" description="S1 motif" evidence="8">
    <location>
        <begin position="408"/>
        <end position="489"/>
    </location>
</feature>
<dbReference type="SUPFAM" id="SSF50249">
    <property type="entry name" value="Nucleic acid-binding proteins"/>
    <property type="match status" value="2"/>
</dbReference>
<dbReference type="InterPro" id="IPR004476">
    <property type="entry name" value="RNase_II/RNase_R"/>
</dbReference>
<keyword evidence="4" id="KW-0540">Nuclease</keyword>
<dbReference type="SMART" id="SM00955">
    <property type="entry name" value="RNB"/>
    <property type="match status" value="1"/>
</dbReference>
<dbReference type="Proteomes" id="UP000705230">
    <property type="component" value="Unassembled WGS sequence"/>
</dbReference>
<keyword evidence="5" id="KW-0378">Hydrolase</keyword>
<dbReference type="EC" id="3.1.13.1" evidence="2"/>
<dbReference type="PROSITE" id="PS50126">
    <property type="entry name" value="S1"/>
    <property type="match status" value="1"/>
</dbReference>
<protein>
    <recommendedName>
        <fullName evidence="2">exoribonuclease II</fullName>
        <ecNumber evidence="2">3.1.13.1</ecNumber>
    </recommendedName>
</protein>
<keyword evidence="7" id="KW-0694">RNA-binding</keyword>
<dbReference type="Pfam" id="PF00773">
    <property type="entry name" value="RNB"/>
    <property type="match status" value="1"/>
</dbReference>
<evidence type="ECO:0000256" key="5">
    <source>
        <dbReference type="ARBA" id="ARBA00022801"/>
    </source>
</evidence>
<dbReference type="Pfam" id="PF00575">
    <property type="entry name" value="S1"/>
    <property type="match status" value="1"/>
</dbReference>
<dbReference type="GO" id="GO:0005829">
    <property type="term" value="C:cytosol"/>
    <property type="evidence" value="ECO:0007669"/>
    <property type="project" value="TreeGrafter"/>
</dbReference>
<dbReference type="SMART" id="SM00316">
    <property type="entry name" value="S1"/>
    <property type="match status" value="1"/>
</dbReference>
<dbReference type="InterPro" id="IPR022966">
    <property type="entry name" value="RNase_II/R_CS"/>
</dbReference>
<dbReference type="NCBIfam" id="TIGR00358">
    <property type="entry name" value="3_prime_RNase"/>
    <property type="match status" value="1"/>
</dbReference>
<proteinExistence type="predicted"/>
<reference evidence="9" key="1">
    <citation type="submission" date="2020-10" db="EMBL/GenBank/DDBJ databases">
        <title>Microbiome of the Black Sea water column analyzed by genome centric metagenomics.</title>
        <authorList>
            <person name="Cabello-Yeves P.J."/>
            <person name="Callieri C."/>
            <person name="Picazo A."/>
            <person name="Mehrshad M."/>
            <person name="Haro-Moreno J.M."/>
            <person name="Roda-Garcia J."/>
            <person name="Dzembekova N."/>
            <person name="Slabakova V."/>
            <person name="Slabakova N."/>
            <person name="Moncheva S."/>
            <person name="Rodriguez-Valera F."/>
        </authorList>
    </citation>
    <scope>NUCLEOTIDE SEQUENCE</scope>
    <source>
        <strain evidence="9">BS30m-G43</strain>
    </source>
</reference>
<dbReference type="InterPro" id="IPR001900">
    <property type="entry name" value="RNase_II/R"/>
</dbReference>